<keyword evidence="4" id="KW-1185">Reference proteome</keyword>
<dbReference type="EMBL" id="JABBKX010000008">
    <property type="protein sequence ID" value="NMJ43442.1"/>
    <property type="molecule type" value="Genomic_DNA"/>
</dbReference>
<dbReference type="Proteomes" id="UP000548582">
    <property type="component" value="Unassembled WGS sequence"/>
</dbReference>
<dbReference type="RefSeq" id="WP_170055646.1">
    <property type="nucleotide sequence ID" value="NZ_JABBKX010000008.1"/>
</dbReference>
<feature type="transmembrane region" description="Helical" evidence="1">
    <location>
        <begin position="240"/>
        <end position="259"/>
    </location>
</feature>
<sequence>MTEPPSDAPAVRARALLLGERLDHRGLPREGAPAADPVPLATPEGFTAFAFRWGAVVFIGATAAQEAAVVEMLRPRLTNPLAKPVEEAAAILTGAEQDGVDPDGAIRLRDLSVPRLAVVADALAKSAALAHQEVLLTEALDRLEPIVTTLRKEGRLAASSRALQRQIGHALSARSRTTARVEAEEKPEILWDHPGLERLHARLADEYELKERSAALDRKLALIGDTTEGVLTLLHGRRALGLEIAVVVLVGIEVVFTLWEYVVKPLLR</sequence>
<comment type="caution">
    <text evidence="3">The sequence shown here is derived from an EMBL/GenBank/DDBJ whole genome shotgun (WGS) entry which is preliminary data.</text>
</comment>
<dbReference type="PANTHER" id="PTHR16255:SF1">
    <property type="entry name" value="REQUIRED FOR MEIOTIC NUCLEAR DIVISION PROTEIN 1 HOMOLOG"/>
    <property type="match status" value="1"/>
</dbReference>
<keyword evidence="1" id="KW-0472">Membrane</keyword>
<feature type="domain" description="DUF155" evidence="2">
    <location>
        <begin position="49"/>
        <end position="216"/>
    </location>
</feature>
<dbReference type="InterPro" id="IPR051624">
    <property type="entry name" value="RMD1/Sad1-interacting"/>
</dbReference>
<evidence type="ECO:0000313" key="3">
    <source>
        <dbReference type="EMBL" id="NMJ43442.1"/>
    </source>
</evidence>
<dbReference type="AlphaFoldDB" id="A0A848EHG7"/>
<dbReference type="PANTHER" id="PTHR16255">
    <property type="entry name" value="REQUIRED FOR MEIOTIC NUCLEAR DIVISION PROTEIN 1 HOMOLOG"/>
    <property type="match status" value="1"/>
</dbReference>
<dbReference type="InterPro" id="IPR003734">
    <property type="entry name" value="DUF155"/>
</dbReference>
<evidence type="ECO:0000259" key="2">
    <source>
        <dbReference type="Pfam" id="PF02582"/>
    </source>
</evidence>
<name>A0A848EHG7_9PROT</name>
<reference evidence="3 4" key="1">
    <citation type="submission" date="2020-03" db="EMBL/GenBank/DDBJ databases">
        <authorList>
            <person name="Sun Q."/>
        </authorList>
    </citation>
    <scope>NUCLEOTIDE SEQUENCE [LARGE SCALE GENOMIC DNA]</scope>
    <source>
        <strain evidence="3 4">JC162</strain>
    </source>
</reference>
<keyword evidence="1" id="KW-1133">Transmembrane helix</keyword>
<proteinExistence type="predicted"/>
<gene>
    <name evidence="3" type="ORF">GWK16_19495</name>
</gene>
<evidence type="ECO:0000256" key="1">
    <source>
        <dbReference type="SAM" id="Phobius"/>
    </source>
</evidence>
<accession>A0A848EHG7</accession>
<protein>
    <submittedName>
        <fullName evidence="3">RMD1 family protein</fullName>
    </submittedName>
</protein>
<dbReference type="Pfam" id="PF02582">
    <property type="entry name" value="DUF155"/>
    <property type="match status" value="1"/>
</dbReference>
<organism evidence="3 4">
    <name type="scientific">Neoroseomonas marina</name>
    <dbReference type="NCBI Taxonomy" id="1232220"/>
    <lineage>
        <taxon>Bacteria</taxon>
        <taxon>Pseudomonadati</taxon>
        <taxon>Pseudomonadota</taxon>
        <taxon>Alphaproteobacteria</taxon>
        <taxon>Acetobacterales</taxon>
        <taxon>Acetobacteraceae</taxon>
        <taxon>Neoroseomonas</taxon>
    </lineage>
</organism>
<evidence type="ECO:0000313" key="4">
    <source>
        <dbReference type="Proteomes" id="UP000548582"/>
    </source>
</evidence>
<keyword evidence="1" id="KW-0812">Transmembrane</keyword>